<dbReference type="InterPro" id="IPR042086">
    <property type="entry name" value="MeTrfase_capping"/>
</dbReference>
<evidence type="ECO:0000256" key="1">
    <source>
        <dbReference type="ARBA" id="ARBA00007967"/>
    </source>
</evidence>
<name>Q8H6N2_ANTMA</name>
<comment type="similarity">
    <text evidence="1">Belongs to the methyltransferase superfamily. Type-7 methyltransferase family.</text>
</comment>
<dbReference type="EMBL" id="AF515284">
    <property type="protein sequence ID" value="AAN40745.1"/>
    <property type="molecule type" value="mRNA"/>
</dbReference>
<dbReference type="GO" id="GO:0046872">
    <property type="term" value="F:metal ion binding"/>
    <property type="evidence" value="ECO:0007669"/>
    <property type="project" value="UniProtKB-KW"/>
</dbReference>
<accession>Q8H6N2</accession>
<evidence type="ECO:0000256" key="2">
    <source>
        <dbReference type="ARBA" id="ARBA00022603"/>
    </source>
</evidence>
<dbReference type="BRENDA" id="2.1.1.273">
    <property type="organism ID" value="376"/>
</dbReference>
<dbReference type="InterPro" id="IPR005299">
    <property type="entry name" value="MeTrfase_7"/>
</dbReference>
<gene>
    <name evidence="6" type="primary">SAMT</name>
</gene>
<dbReference type="SUPFAM" id="SSF53335">
    <property type="entry name" value="S-adenosyl-L-methionine-dependent methyltransferases"/>
    <property type="match status" value="1"/>
</dbReference>
<dbReference type="GO" id="GO:0032259">
    <property type="term" value="P:methylation"/>
    <property type="evidence" value="ECO:0007669"/>
    <property type="project" value="UniProtKB-KW"/>
</dbReference>
<dbReference type="GO" id="GO:0008168">
    <property type="term" value="F:methyltransferase activity"/>
    <property type="evidence" value="ECO:0007669"/>
    <property type="project" value="UniProtKB-KW"/>
</dbReference>
<dbReference type="InterPro" id="IPR029063">
    <property type="entry name" value="SAM-dependent_MTases_sf"/>
</dbReference>
<evidence type="ECO:0000256" key="3">
    <source>
        <dbReference type="ARBA" id="ARBA00022679"/>
    </source>
</evidence>
<dbReference type="AlphaFoldDB" id="Q8H6N2"/>
<keyword evidence="5" id="KW-0460">Magnesium</keyword>
<dbReference type="Gene3D" id="1.10.1200.270">
    <property type="entry name" value="Methyltransferase, alpha-helical capping domain"/>
    <property type="match status" value="1"/>
</dbReference>
<dbReference type="SMR" id="Q8H6N2"/>
<sequence length="383" mass="43690">MTKQTQKQNKRMKLAQVLHMNGGLGKSSYASNSLVQRKVISITKPIIEEAMTEFYTRMLPSPHTISIADLGCSCGPNTLLVAAELVKIIVKLRQKLDREPPPEFQIHLNDLPGNDFNSIFRYLLPMFREELREEIGGGEEAGRRCFVSGVPGSFYGRLFPTKSLHFVHSSYSLMWLSKVPEGVKMNKENIYIASTSPQNVINAYYEQFQRDFSSFLICRSEEVIGGGRMVLTFLGRKSASARSKECCYIWELLSLALKQLVLEGVIEKEKLHSFHIPQYTPSPTEVKAEVEKEGSFTVNRLEVSEITWASCGNDFHLPELVASGNEYNVAKCMRSVAEPLLIEHFGESVIDRLFEKYREIIFDRMSREETKFFNVTISMTRRE</sequence>
<keyword evidence="2 6" id="KW-0489">Methyltransferase</keyword>
<protein>
    <submittedName>
        <fullName evidence="6">S-adenosyl-L-methionine:salicylic acid methyltransferase</fullName>
    </submittedName>
</protein>
<evidence type="ECO:0000256" key="5">
    <source>
        <dbReference type="ARBA" id="ARBA00022842"/>
    </source>
</evidence>
<evidence type="ECO:0000256" key="4">
    <source>
        <dbReference type="ARBA" id="ARBA00022723"/>
    </source>
</evidence>
<dbReference type="BRENDA" id="2.1.1.274">
    <property type="organism ID" value="376"/>
</dbReference>
<dbReference type="Pfam" id="PF03492">
    <property type="entry name" value="Methyltransf_7"/>
    <property type="match status" value="1"/>
</dbReference>
<evidence type="ECO:0000313" key="6">
    <source>
        <dbReference type="EMBL" id="AAN40745.1"/>
    </source>
</evidence>
<keyword evidence="3 6" id="KW-0808">Transferase</keyword>
<reference evidence="6" key="1">
    <citation type="journal article" date="2002" name="Arch. Biochem. Biophys.">
        <title>Novel S-adenosyl-L-methionine:salicylic acid carboxyl methyltransferase, an enzyme responsible for biosynthesis of methyl salicylate and methyl benzoate, is not involved in floral scent production in snapdragon flowers.</title>
        <authorList>
            <person name="Negre F."/>
            <person name="Kolosova N."/>
            <person name="Knoll J."/>
            <person name="Kish C.M."/>
            <person name="Dudareva N."/>
        </authorList>
    </citation>
    <scope>NUCLEOTIDE SEQUENCE</scope>
</reference>
<dbReference type="Gene3D" id="3.40.50.150">
    <property type="entry name" value="Vaccinia Virus protein VP39"/>
    <property type="match status" value="1"/>
</dbReference>
<organism evidence="6">
    <name type="scientific">Antirrhinum majus</name>
    <name type="common">Garden snapdragon</name>
    <dbReference type="NCBI Taxonomy" id="4151"/>
    <lineage>
        <taxon>Eukaryota</taxon>
        <taxon>Viridiplantae</taxon>
        <taxon>Streptophyta</taxon>
        <taxon>Embryophyta</taxon>
        <taxon>Tracheophyta</taxon>
        <taxon>Spermatophyta</taxon>
        <taxon>Magnoliopsida</taxon>
        <taxon>eudicotyledons</taxon>
        <taxon>Gunneridae</taxon>
        <taxon>Pentapetalae</taxon>
        <taxon>asterids</taxon>
        <taxon>lamiids</taxon>
        <taxon>Lamiales</taxon>
        <taxon>Plantaginaceae</taxon>
        <taxon>Antirrhineae</taxon>
        <taxon>Antirrhinum</taxon>
    </lineage>
</organism>
<proteinExistence type="evidence at transcript level"/>
<keyword evidence="4" id="KW-0479">Metal-binding</keyword>
<dbReference type="PANTHER" id="PTHR31009">
    <property type="entry name" value="S-ADENOSYL-L-METHIONINE:CARBOXYL METHYLTRANSFERASE FAMILY PROTEIN"/>
    <property type="match status" value="1"/>
</dbReference>